<dbReference type="PANTHER" id="PTHR33133">
    <property type="entry name" value="OS08G0107100 PROTEIN-RELATED"/>
    <property type="match status" value="1"/>
</dbReference>
<feature type="transmembrane region" description="Helical" evidence="1">
    <location>
        <begin position="26"/>
        <end position="45"/>
    </location>
</feature>
<dbReference type="AlphaFoldDB" id="A0AAE1QQ95"/>
<feature type="transmembrane region" description="Helical" evidence="1">
    <location>
        <begin position="170"/>
        <end position="203"/>
    </location>
</feature>
<sequence length="304" mass="34823">MEFSKLFGFLSILKESLQLLPRNKKLLALSSFLYFPLSSILFSILNFKLKFLIHDIIFKASLLSTSIHNTLKIKKICGDIKEDFRILLSIYVTILVVLSLLSFLYAIATIILSSISYNNTNILLKDFVFKIPKAFKYAIITRLYTYMFSIGYFLIVLFFLSPILISSSNIFLYSIGIFVGIIFFLFYRYLSVVWILALVISVIEEDCYGIKAIANAGRLIKGNILNGFMLNILSSIISLLLYQSYLKIKPKGVVNQTLMSIFLVFSSSLFSFLLLVAYTVLYSHCKKNHKEEVELEGNFEYSKV</sequence>
<evidence type="ECO:0000313" key="2">
    <source>
        <dbReference type="EMBL" id="KAK4337588.1"/>
    </source>
</evidence>
<feature type="transmembrane region" description="Helical" evidence="1">
    <location>
        <begin position="143"/>
        <end position="164"/>
    </location>
</feature>
<name>A0AAE1QQ95_9SOLA</name>
<organism evidence="2 3">
    <name type="scientific">Anisodus tanguticus</name>
    <dbReference type="NCBI Taxonomy" id="243964"/>
    <lineage>
        <taxon>Eukaryota</taxon>
        <taxon>Viridiplantae</taxon>
        <taxon>Streptophyta</taxon>
        <taxon>Embryophyta</taxon>
        <taxon>Tracheophyta</taxon>
        <taxon>Spermatophyta</taxon>
        <taxon>Magnoliopsida</taxon>
        <taxon>eudicotyledons</taxon>
        <taxon>Gunneridae</taxon>
        <taxon>Pentapetalae</taxon>
        <taxon>asterids</taxon>
        <taxon>lamiids</taxon>
        <taxon>Solanales</taxon>
        <taxon>Solanaceae</taxon>
        <taxon>Solanoideae</taxon>
        <taxon>Hyoscyameae</taxon>
        <taxon>Anisodus</taxon>
    </lineage>
</organism>
<feature type="transmembrane region" description="Helical" evidence="1">
    <location>
        <begin position="90"/>
        <end position="115"/>
    </location>
</feature>
<accession>A0AAE1QQ95</accession>
<proteinExistence type="predicted"/>
<feature type="transmembrane region" description="Helical" evidence="1">
    <location>
        <begin position="224"/>
        <end position="245"/>
    </location>
</feature>
<dbReference type="EMBL" id="JAVYJV010000024">
    <property type="protein sequence ID" value="KAK4337588.1"/>
    <property type="molecule type" value="Genomic_DNA"/>
</dbReference>
<evidence type="ECO:0000313" key="3">
    <source>
        <dbReference type="Proteomes" id="UP001291623"/>
    </source>
</evidence>
<keyword evidence="1" id="KW-0812">Transmembrane</keyword>
<evidence type="ECO:0000256" key="1">
    <source>
        <dbReference type="SAM" id="Phobius"/>
    </source>
</evidence>
<feature type="transmembrane region" description="Helical" evidence="1">
    <location>
        <begin position="257"/>
        <end position="281"/>
    </location>
</feature>
<reference evidence="2" key="1">
    <citation type="submission" date="2023-12" db="EMBL/GenBank/DDBJ databases">
        <title>Genome assembly of Anisodus tanguticus.</title>
        <authorList>
            <person name="Wang Y.-J."/>
        </authorList>
    </citation>
    <scope>NUCLEOTIDE SEQUENCE</scope>
    <source>
        <strain evidence="2">KB-2021</strain>
        <tissue evidence="2">Leaf</tissue>
    </source>
</reference>
<gene>
    <name evidence="2" type="ORF">RND71_042075</name>
</gene>
<dbReference type="PANTHER" id="PTHR33133:SF53">
    <property type="match status" value="1"/>
</dbReference>
<protein>
    <submittedName>
        <fullName evidence="2">Uncharacterized protein</fullName>
    </submittedName>
</protein>
<keyword evidence="3" id="KW-1185">Reference proteome</keyword>
<keyword evidence="1" id="KW-1133">Transmembrane helix</keyword>
<dbReference type="Proteomes" id="UP001291623">
    <property type="component" value="Unassembled WGS sequence"/>
</dbReference>
<keyword evidence="1" id="KW-0472">Membrane</keyword>
<comment type="caution">
    <text evidence="2">The sequence shown here is derived from an EMBL/GenBank/DDBJ whole genome shotgun (WGS) entry which is preliminary data.</text>
</comment>